<keyword evidence="3" id="KW-0812">Transmembrane</keyword>
<evidence type="ECO:0000256" key="1">
    <source>
        <dbReference type="ARBA" id="ARBA00023157"/>
    </source>
</evidence>
<keyword evidence="1" id="KW-1015">Disulfide bond</keyword>
<keyword evidence="3" id="KW-0472">Membrane</keyword>
<dbReference type="SMART" id="SM00032">
    <property type="entry name" value="CCP"/>
    <property type="match status" value="1"/>
</dbReference>
<evidence type="ECO:0000256" key="2">
    <source>
        <dbReference type="SAM" id="MobiDB-lite"/>
    </source>
</evidence>
<dbReference type="PANTHER" id="PTHR46879">
    <property type="entry name" value="SUSHI DOMAIN-CONTAINING PROTEIN 3"/>
    <property type="match status" value="1"/>
</dbReference>
<feature type="region of interest" description="Disordered" evidence="2">
    <location>
        <begin position="1"/>
        <end position="20"/>
    </location>
</feature>
<evidence type="ECO:0000256" key="3">
    <source>
        <dbReference type="SAM" id="Phobius"/>
    </source>
</evidence>
<proteinExistence type="predicted"/>
<organism evidence="5 6">
    <name type="scientific">Solea senegalensis</name>
    <name type="common">Senegalese sole</name>
    <dbReference type="NCBI Taxonomy" id="28829"/>
    <lineage>
        <taxon>Eukaryota</taxon>
        <taxon>Metazoa</taxon>
        <taxon>Chordata</taxon>
        <taxon>Craniata</taxon>
        <taxon>Vertebrata</taxon>
        <taxon>Euteleostomi</taxon>
        <taxon>Actinopterygii</taxon>
        <taxon>Neopterygii</taxon>
        <taxon>Teleostei</taxon>
        <taxon>Neoteleostei</taxon>
        <taxon>Acanthomorphata</taxon>
        <taxon>Carangaria</taxon>
        <taxon>Pleuronectiformes</taxon>
        <taxon>Pleuronectoidei</taxon>
        <taxon>Soleidae</taxon>
        <taxon>Solea</taxon>
    </lineage>
</organism>
<feature type="transmembrane region" description="Helical" evidence="3">
    <location>
        <begin position="165"/>
        <end position="194"/>
    </location>
</feature>
<feature type="compositionally biased region" description="Polar residues" evidence="2">
    <location>
        <begin position="1"/>
        <end position="16"/>
    </location>
</feature>
<comment type="caution">
    <text evidence="5">The sequence shown here is derived from an EMBL/GenBank/DDBJ whole genome shotgun (WGS) entry which is preliminary data.</text>
</comment>
<accession>A0AAV6SQ00</accession>
<name>A0AAV6SQ00_SOLSE</name>
<feature type="region of interest" description="Disordered" evidence="2">
    <location>
        <begin position="282"/>
        <end position="314"/>
    </location>
</feature>
<dbReference type="GO" id="GO:0005886">
    <property type="term" value="C:plasma membrane"/>
    <property type="evidence" value="ECO:0007669"/>
    <property type="project" value="TreeGrafter"/>
</dbReference>
<feature type="compositionally biased region" description="Basic and acidic residues" evidence="2">
    <location>
        <begin position="79"/>
        <end position="88"/>
    </location>
</feature>
<dbReference type="AlphaFoldDB" id="A0AAV6SQ00"/>
<evidence type="ECO:0000313" key="6">
    <source>
        <dbReference type="Proteomes" id="UP000693946"/>
    </source>
</evidence>
<dbReference type="Proteomes" id="UP000693946">
    <property type="component" value="Linkage Group LG11"/>
</dbReference>
<dbReference type="EMBL" id="JAGKHQ010000003">
    <property type="protein sequence ID" value="KAG7519671.1"/>
    <property type="molecule type" value="Genomic_DNA"/>
</dbReference>
<feature type="domain" description="Sushi" evidence="4">
    <location>
        <begin position="99"/>
        <end position="156"/>
    </location>
</feature>
<evidence type="ECO:0000259" key="4">
    <source>
        <dbReference type="SMART" id="SM00032"/>
    </source>
</evidence>
<protein>
    <recommendedName>
        <fullName evidence="4">Sushi domain-containing protein</fullName>
    </recommendedName>
</protein>
<reference evidence="5 6" key="1">
    <citation type="journal article" date="2021" name="Sci. Rep.">
        <title>Chromosome anchoring in Senegalese sole (Solea senegalensis) reveals sex-associated markers and genome rearrangements in flatfish.</title>
        <authorList>
            <person name="Guerrero-Cozar I."/>
            <person name="Gomez-Garrido J."/>
            <person name="Berbel C."/>
            <person name="Martinez-Blanch J.F."/>
            <person name="Alioto T."/>
            <person name="Claros M.G."/>
            <person name="Gagnaire P.A."/>
            <person name="Manchado M."/>
        </authorList>
    </citation>
    <scope>NUCLEOTIDE SEQUENCE [LARGE SCALE GENOMIC DNA]</scope>
    <source>
        <strain evidence="5">Sse05_10M</strain>
    </source>
</reference>
<dbReference type="InterPro" id="IPR000436">
    <property type="entry name" value="Sushi_SCR_CCP_dom"/>
</dbReference>
<keyword evidence="6" id="KW-1185">Reference proteome</keyword>
<evidence type="ECO:0000313" key="5">
    <source>
        <dbReference type="EMBL" id="KAG7519671.1"/>
    </source>
</evidence>
<feature type="region of interest" description="Disordered" evidence="2">
    <location>
        <begin position="75"/>
        <end position="100"/>
    </location>
</feature>
<keyword evidence="3" id="KW-1133">Transmembrane helix</keyword>
<dbReference type="PANTHER" id="PTHR46879:SF1">
    <property type="entry name" value="SUSHI DOMAIN-CONTAINING PROTEIN 3"/>
    <property type="match status" value="1"/>
</dbReference>
<sequence>MKLTPSVTERYSTQPGPLSKRRRKTLDLNILLYTTSNIAYWSNTVAFKAHRNKMWSRSERVQSFQDESFGKKHAIADVSRTDRDDARHRNNSGRSPSQCAPIPLPALGTQKIVQGNGTTVGTVISLQCPAKHKLIGKQLTCVLDKNSTHWEGKTFCQPLTPYEDYGFRVAVVASIISSAIILLMSMAFITCCWVDCIKKEAKKKQERASNMCQFEEQVQHRDNNWSHFSHKGRNNNNNTQEKMLSLWDTHNLPACDNRHTCRCHQEFSHRLVHTYSPSLPHLAPLPGHDYEQPLMAQNPPPPQYPGPNLSPYQTTSPSLVQISATGPGLVWQYERPHIAHTVELNNLHITLLTDSGVRTVNHDAVHVTCGEKALCCNKA</sequence>
<gene>
    <name evidence="5" type="ORF">JOB18_013594</name>
</gene>
<dbReference type="InterPro" id="IPR053067">
    <property type="entry name" value="SUSD3"/>
</dbReference>